<feature type="domain" description="Sulfatase N-terminal" evidence="3">
    <location>
        <begin position="266"/>
        <end position="523"/>
    </location>
</feature>
<evidence type="ECO:0000256" key="2">
    <source>
        <dbReference type="SAM" id="Phobius"/>
    </source>
</evidence>
<dbReference type="Pfam" id="PF00884">
    <property type="entry name" value="Sulfatase"/>
    <property type="match status" value="1"/>
</dbReference>
<feature type="transmembrane region" description="Helical" evidence="2">
    <location>
        <begin position="113"/>
        <end position="134"/>
    </location>
</feature>
<feature type="transmembrane region" description="Helical" evidence="2">
    <location>
        <begin position="58"/>
        <end position="81"/>
    </location>
</feature>
<protein>
    <submittedName>
        <fullName evidence="4">Sulfatase-like hydrolase/transferase</fullName>
    </submittedName>
</protein>
<keyword evidence="2" id="KW-0472">Membrane</keyword>
<evidence type="ECO:0000259" key="3">
    <source>
        <dbReference type="Pfam" id="PF00884"/>
    </source>
</evidence>
<keyword evidence="2" id="KW-1133">Transmembrane helix</keyword>
<name>A0AAU2VM77_9ACTN</name>
<dbReference type="EMBL" id="CP108313">
    <property type="protein sequence ID" value="WTW68653.1"/>
    <property type="molecule type" value="Genomic_DNA"/>
</dbReference>
<keyword evidence="2" id="KW-0812">Transmembrane</keyword>
<evidence type="ECO:0000313" key="4">
    <source>
        <dbReference type="EMBL" id="WTW68653.1"/>
    </source>
</evidence>
<dbReference type="GO" id="GO:0004065">
    <property type="term" value="F:arylsulfatase activity"/>
    <property type="evidence" value="ECO:0007669"/>
    <property type="project" value="TreeGrafter"/>
</dbReference>
<dbReference type="InterPro" id="IPR050738">
    <property type="entry name" value="Sulfatase"/>
</dbReference>
<dbReference type="AlphaFoldDB" id="A0AAU2VM77"/>
<proteinExistence type="inferred from homology"/>
<organism evidence="4">
    <name type="scientific">Streptomyces sp. NBC_00008</name>
    <dbReference type="NCBI Taxonomy" id="2903610"/>
    <lineage>
        <taxon>Bacteria</taxon>
        <taxon>Bacillati</taxon>
        <taxon>Actinomycetota</taxon>
        <taxon>Actinomycetes</taxon>
        <taxon>Kitasatosporales</taxon>
        <taxon>Streptomycetaceae</taxon>
        <taxon>Streptomyces</taxon>
    </lineage>
</organism>
<gene>
    <name evidence="4" type="ORF">OG398_10445</name>
</gene>
<sequence>MGLTDLVRESAVAMTFTTVVRGVKLRGHAAARPSLTDALWAAALGPLPLVADRAGGPVALAAVSLALLVTYVLVLVDTVLWRAFTMEFGPRVAAEVMLSGTARESTGMGRLRVFFLENRAFLLLPGVLVAWLASPLLGPHAARATETTVVLALATGIAVGPVREVLCAWAGPSAALVCLAVGGLRPSAGVALGGAQLLLVGGLAASRPLQRRWSLRSSLMGDFLLSRVRPATTTHQPLEPGEQRLHALTERPARRSLRFGALRGRDVLLITLESVGRDHLAVFDSRGARTPFIEGVFADAVVSRCHFSLSPRTTNAHLLLAHGRYRPAGASHIAHLAAAGFRTAYLTSCDTRYFGLGAVLEEAGYERIIDRRDLGPQTCDRDLSTLGMELLGRFWDDHGAGRAPRFLHVHTSDTHVPYRVHRPRPDRHGDRARFLDAVEESDEHLARLHAALTSSGLLHDPLVVVTSDHGQAFGTLGYLTHGSAVTAEQTVVPFALSHPDLPSGEVTHSSHLDVMPTVLDLLGLDPAPCHGESVFHLDRPSELVLWAGHSARSTTACYGAVIGPRKVMLDLVTDRCLEMDWDDRDVRVLTSAERRHTEAVVTAALLRLGLD</sequence>
<dbReference type="Gene3D" id="3.40.720.10">
    <property type="entry name" value="Alkaline Phosphatase, subunit A"/>
    <property type="match status" value="1"/>
</dbReference>
<dbReference type="InterPro" id="IPR017850">
    <property type="entry name" value="Alkaline_phosphatase_core_sf"/>
</dbReference>
<dbReference type="PANTHER" id="PTHR42693">
    <property type="entry name" value="ARYLSULFATASE FAMILY MEMBER"/>
    <property type="match status" value="1"/>
</dbReference>
<reference evidence="4" key="1">
    <citation type="submission" date="2022-10" db="EMBL/GenBank/DDBJ databases">
        <title>The complete genomes of actinobacterial strains from the NBC collection.</title>
        <authorList>
            <person name="Joergensen T.S."/>
            <person name="Alvarez Arevalo M."/>
            <person name="Sterndorff E.B."/>
            <person name="Faurdal D."/>
            <person name="Vuksanovic O."/>
            <person name="Mourched A.-S."/>
            <person name="Charusanti P."/>
            <person name="Shaw S."/>
            <person name="Blin K."/>
            <person name="Weber T."/>
        </authorList>
    </citation>
    <scope>NUCLEOTIDE SEQUENCE</scope>
    <source>
        <strain evidence="4">NBC_00008</strain>
    </source>
</reference>
<accession>A0AAU2VM77</accession>
<keyword evidence="4" id="KW-0378">Hydrolase</keyword>
<dbReference type="PANTHER" id="PTHR42693:SF33">
    <property type="entry name" value="ARYLSULFATASE"/>
    <property type="match status" value="1"/>
</dbReference>
<dbReference type="InterPro" id="IPR000917">
    <property type="entry name" value="Sulfatase_N"/>
</dbReference>
<comment type="similarity">
    <text evidence="1">Belongs to the sulfatase family.</text>
</comment>
<dbReference type="SUPFAM" id="SSF53649">
    <property type="entry name" value="Alkaline phosphatase-like"/>
    <property type="match status" value="1"/>
</dbReference>
<evidence type="ECO:0000256" key="1">
    <source>
        <dbReference type="ARBA" id="ARBA00008779"/>
    </source>
</evidence>